<evidence type="ECO:0000256" key="10">
    <source>
        <dbReference type="PIRSR" id="PIRSR639901-2"/>
    </source>
</evidence>
<dbReference type="Gene3D" id="3.40.50.2000">
    <property type="entry name" value="Glycogen Phosphorylase B"/>
    <property type="match status" value="1"/>
</dbReference>
<keyword evidence="14" id="KW-1185">Reference proteome</keyword>
<dbReference type="Proteomes" id="UP000223606">
    <property type="component" value="Chromosome 1"/>
</dbReference>
<gene>
    <name evidence="13" type="primary">waaA</name>
    <name evidence="13" type="ORF">HDIA_1106</name>
</gene>
<dbReference type="EMBL" id="LT960614">
    <property type="protein sequence ID" value="SON54647.1"/>
    <property type="molecule type" value="Genomic_DNA"/>
</dbReference>
<comment type="function">
    <text evidence="1 11">Involved in lipopolysaccharide (LPS) biosynthesis. Catalyzes the transfer of 3-deoxy-D-manno-octulosonate (Kdo) residue(s) from CMP-Kdo to lipid IV(A), the tetraacyldisaccharide-1,4'-bisphosphate precursor of lipid A.</text>
</comment>
<dbReference type="GO" id="GO:0005886">
    <property type="term" value="C:plasma membrane"/>
    <property type="evidence" value="ECO:0007669"/>
    <property type="project" value="UniProtKB-SubCell"/>
</dbReference>
<keyword evidence="11" id="KW-0472">Membrane</keyword>
<dbReference type="KEGG" id="hdi:HDIA_1106"/>
<dbReference type="FunFam" id="3.40.50.2000:FF:000032">
    <property type="entry name" value="3-deoxy-D-manno-octulosonic acid transferase"/>
    <property type="match status" value="1"/>
</dbReference>
<dbReference type="RefSeq" id="WP_099555132.1">
    <property type="nucleotide sequence ID" value="NZ_LT960614.1"/>
</dbReference>
<dbReference type="UniPathway" id="UPA00958"/>
<dbReference type="PANTHER" id="PTHR42755:SF1">
    <property type="entry name" value="3-DEOXY-D-MANNO-OCTULOSONIC ACID TRANSFERASE, MITOCHONDRIAL-RELATED"/>
    <property type="match status" value="1"/>
</dbReference>
<feature type="site" description="Transition state stabilizer" evidence="10">
    <location>
        <position position="211"/>
    </location>
</feature>
<reference evidence="14" key="1">
    <citation type="submission" date="2017-09" db="EMBL/GenBank/DDBJ databases">
        <title>Genome sequence of Nannocystis excedens DSM 71.</title>
        <authorList>
            <person name="Blom J."/>
        </authorList>
    </citation>
    <scope>NUCLEOTIDE SEQUENCE [LARGE SCALE GENOMIC DNA]</scope>
    <source>
        <strain evidence="14">type strain: E19</strain>
    </source>
</reference>
<evidence type="ECO:0000313" key="13">
    <source>
        <dbReference type="EMBL" id="SON54647.1"/>
    </source>
</evidence>
<dbReference type="GO" id="GO:0043842">
    <property type="term" value="F:Kdo transferase activity"/>
    <property type="evidence" value="ECO:0007669"/>
    <property type="project" value="UniProtKB-EC"/>
</dbReference>
<evidence type="ECO:0000256" key="9">
    <source>
        <dbReference type="PIRSR" id="PIRSR639901-1"/>
    </source>
</evidence>
<organism evidence="13 14">
    <name type="scientific">Hartmannibacter diazotrophicus</name>
    <dbReference type="NCBI Taxonomy" id="1482074"/>
    <lineage>
        <taxon>Bacteria</taxon>
        <taxon>Pseudomonadati</taxon>
        <taxon>Pseudomonadota</taxon>
        <taxon>Alphaproteobacteria</taxon>
        <taxon>Hyphomicrobiales</taxon>
        <taxon>Pleomorphomonadaceae</taxon>
        <taxon>Hartmannibacter</taxon>
    </lineage>
</organism>
<comment type="catalytic activity">
    <reaction evidence="8 11">
        <text>lipid IVA (E. coli) + CMP-3-deoxy-beta-D-manno-octulosonate = alpha-Kdo-(2-&gt;6)-lipid IVA (E. coli) + CMP + H(+)</text>
        <dbReference type="Rhea" id="RHEA:28066"/>
        <dbReference type="ChEBI" id="CHEBI:15378"/>
        <dbReference type="ChEBI" id="CHEBI:58603"/>
        <dbReference type="ChEBI" id="CHEBI:60364"/>
        <dbReference type="ChEBI" id="CHEBI:60377"/>
        <dbReference type="ChEBI" id="CHEBI:85987"/>
        <dbReference type="EC" id="2.4.99.12"/>
    </reaction>
</comment>
<keyword evidence="6 11" id="KW-0808">Transferase</keyword>
<feature type="active site" description="Proton acceptor" evidence="9">
    <location>
        <position position="67"/>
    </location>
</feature>
<evidence type="ECO:0000256" key="6">
    <source>
        <dbReference type="ARBA" id="ARBA00022679"/>
    </source>
</evidence>
<feature type="site" description="Transition state stabilizer" evidence="10">
    <location>
        <position position="135"/>
    </location>
</feature>
<comment type="pathway">
    <text evidence="2 11">Bacterial outer membrane biogenesis; LPS core biosynthesis.</text>
</comment>
<dbReference type="PANTHER" id="PTHR42755">
    <property type="entry name" value="3-DEOXY-MANNO-OCTULOSONATE CYTIDYLYLTRANSFERASE"/>
    <property type="match status" value="1"/>
</dbReference>
<dbReference type="GO" id="GO:0009245">
    <property type="term" value="P:lipid A biosynthetic process"/>
    <property type="evidence" value="ECO:0007669"/>
    <property type="project" value="TreeGrafter"/>
</dbReference>
<sequence length="440" mass="47942">MKDLGELTLSAYVTATVAAKPLARALLAWRRLKGKEDPTRWRERTGEASLPRGAGPTVWVHSASVGETVAIMPLVHRIAATGLNVVMTTVTRTSASLLENRLPAGVCHQFVPLDIKPYVDRFLDAWDPQLAIFVESEIWPVTLSRLADRNIPLVISNARMSPRSFAGWMRWPSAAHAVFGRIRDCLAQSEDDAERFRELGVLRVANIGNIKFDAPVPEAPRTLTEALKAAVQSRPVLLAASTHPGEEEVVLDAFAKVLAHRDDLLLILAPRHPARSADVAALVTERGFRGAIRSVGALPGPQTQVYIADTVGELGSFYRLATVAFVGGSINPKIGGHNPIEPAGLGAAIVSGPHVGNWPHAYEALKEQKALIEVNDAEELYDAFDRLINFDNTRVVQVQAARRVVSRLTGALARTQTAMEPLIDPLIVSMRLQRQRSRPG</sequence>
<evidence type="ECO:0000259" key="12">
    <source>
        <dbReference type="Pfam" id="PF04413"/>
    </source>
</evidence>
<comment type="subcellular location">
    <subcellularLocation>
        <location evidence="11">Cell membrane</location>
    </subcellularLocation>
</comment>
<dbReference type="InterPro" id="IPR007507">
    <property type="entry name" value="Glycos_transf_N"/>
</dbReference>
<evidence type="ECO:0000256" key="8">
    <source>
        <dbReference type="ARBA" id="ARBA00049183"/>
    </source>
</evidence>
<dbReference type="AlphaFoldDB" id="A0A2C9D2T9"/>
<evidence type="ECO:0000256" key="11">
    <source>
        <dbReference type="RuleBase" id="RU365103"/>
    </source>
</evidence>
<feature type="domain" description="3-deoxy-D-manno-octulosonic-acid transferase N-terminal" evidence="12">
    <location>
        <begin position="40"/>
        <end position="214"/>
    </location>
</feature>
<protein>
    <recommendedName>
        <fullName evidence="5 11">3-deoxy-D-manno-octulosonic acid transferase</fullName>
        <shortName evidence="11">Kdo transferase</shortName>
        <ecNumber evidence="4 11">2.4.99.12</ecNumber>
    </recommendedName>
    <alternativeName>
        <fullName evidence="7 11">Lipid IV(A) 3-deoxy-D-manno-octulosonic acid transferase</fullName>
    </alternativeName>
</protein>
<dbReference type="EC" id="2.4.99.12" evidence="4 11"/>
<comment type="similarity">
    <text evidence="3">Belongs to the glycosyltransferase group 1 family. Glycosyltransferase 30 subfamily.</text>
</comment>
<dbReference type="Gene3D" id="3.40.50.11720">
    <property type="entry name" value="3-Deoxy-D-manno-octulosonic-acid transferase, N-terminal domain"/>
    <property type="match status" value="1"/>
</dbReference>
<name>A0A2C9D2T9_9HYPH</name>
<evidence type="ECO:0000256" key="4">
    <source>
        <dbReference type="ARBA" id="ARBA00012621"/>
    </source>
</evidence>
<evidence type="ECO:0000256" key="3">
    <source>
        <dbReference type="ARBA" id="ARBA00006380"/>
    </source>
</evidence>
<evidence type="ECO:0000256" key="7">
    <source>
        <dbReference type="ARBA" id="ARBA00031445"/>
    </source>
</evidence>
<keyword evidence="11" id="KW-1003">Cell membrane</keyword>
<dbReference type="SUPFAM" id="SSF53756">
    <property type="entry name" value="UDP-Glycosyltransferase/glycogen phosphorylase"/>
    <property type="match status" value="1"/>
</dbReference>
<dbReference type="GO" id="GO:0009244">
    <property type="term" value="P:lipopolysaccharide core region biosynthetic process"/>
    <property type="evidence" value="ECO:0007669"/>
    <property type="project" value="UniProtKB-UniRule"/>
</dbReference>
<evidence type="ECO:0000256" key="2">
    <source>
        <dbReference type="ARBA" id="ARBA00004713"/>
    </source>
</evidence>
<evidence type="ECO:0000256" key="5">
    <source>
        <dbReference type="ARBA" id="ARBA00019077"/>
    </source>
</evidence>
<dbReference type="OrthoDB" id="9789797at2"/>
<proteinExistence type="inferred from homology"/>
<keyword evidence="13" id="KW-0328">Glycosyltransferase</keyword>
<keyword evidence="11" id="KW-0448">Lipopolysaccharide biosynthesis</keyword>
<dbReference type="Pfam" id="PF04413">
    <property type="entry name" value="Glycos_transf_N"/>
    <property type="match status" value="1"/>
</dbReference>
<dbReference type="InterPro" id="IPR038107">
    <property type="entry name" value="Glycos_transf_N_sf"/>
</dbReference>
<evidence type="ECO:0000256" key="1">
    <source>
        <dbReference type="ARBA" id="ARBA00003394"/>
    </source>
</evidence>
<dbReference type="InterPro" id="IPR039901">
    <property type="entry name" value="Kdotransferase"/>
</dbReference>
<evidence type="ECO:0000313" key="14">
    <source>
        <dbReference type="Proteomes" id="UP000223606"/>
    </source>
</evidence>
<accession>A0A2C9D2T9</accession>